<evidence type="ECO:0000313" key="2">
    <source>
        <dbReference type="EMBL" id="ETN99958.1"/>
    </source>
</evidence>
<keyword evidence="3" id="KW-1185">Reference proteome</keyword>
<evidence type="ECO:0000313" key="3">
    <source>
        <dbReference type="Proteomes" id="UP000023152"/>
    </source>
</evidence>
<keyword evidence="1" id="KW-0812">Transmembrane</keyword>
<accession>X6LEI4</accession>
<evidence type="ECO:0008006" key="4">
    <source>
        <dbReference type="Google" id="ProtNLM"/>
    </source>
</evidence>
<dbReference type="EMBL" id="ASPP01042396">
    <property type="protein sequence ID" value="ETN99958.1"/>
    <property type="molecule type" value="Genomic_DNA"/>
</dbReference>
<proteinExistence type="predicted"/>
<evidence type="ECO:0000256" key="1">
    <source>
        <dbReference type="SAM" id="Phobius"/>
    </source>
</evidence>
<reference evidence="2 3" key="1">
    <citation type="journal article" date="2013" name="Curr. Biol.">
        <title>The Genome of the Foraminiferan Reticulomyxa filosa.</title>
        <authorList>
            <person name="Glockner G."/>
            <person name="Hulsmann N."/>
            <person name="Schleicher M."/>
            <person name="Noegel A.A."/>
            <person name="Eichinger L."/>
            <person name="Gallinger C."/>
            <person name="Pawlowski J."/>
            <person name="Sierra R."/>
            <person name="Euteneuer U."/>
            <person name="Pillet L."/>
            <person name="Moustafa A."/>
            <person name="Platzer M."/>
            <person name="Groth M."/>
            <person name="Szafranski K."/>
            <person name="Schliwa M."/>
        </authorList>
    </citation>
    <scope>NUCLEOTIDE SEQUENCE [LARGE SCALE GENOMIC DNA]</scope>
</reference>
<organism evidence="2 3">
    <name type="scientific">Reticulomyxa filosa</name>
    <dbReference type="NCBI Taxonomy" id="46433"/>
    <lineage>
        <taxon>Eukaryota</taxon>
        <taxon>Sar</taxon>
        <taxon>Rhizaria</taxon>
        <taxon>Retaria</taxon>
        <taxon>Foraminifera</taxon>
        <taxon>Monothalamids</taxon>
        <taxon>Reticulomyxidae</taxon>
        <taxon>Reticulomyxa</taxon>
    </lineage>
</organism>
<comment type="caution">
    <text evidence="2">The sequence shown here is derived from an EMBL/GenBank/DDBJ whole genome shotgun (WGS) entry which is preliminary data.</text>
</comment>
<dbReference type="Proteomes" id="UP000023152">
    <property type="component" value="Unassembled WGS sequence"/>
</dbReference>
<keyword evidence="1" id="KW-0472">Membrane</keyword>
<dbReference type="AlphaFoldDB" id="X6LEI4"/>
<gene>
    <name evidence="2" type="ORF">RFI_37509</name>
</gene>
<feature type="transmembrane region" description="Helical" evidence="1">
    <location>
        <begin position="109"/>
        <end position="128"/>
    </location>
</feature>
<protein>
    <recommendedName>
        <fullName evidence="4">Transmembrane protein</fullName>
    </recommendedName>
</protein>
<name>X6LEI4_RETFI</name>
<keyword evidence="1" id="KW-1133">Transmembrane helix</keyword>
<sequence length="151" mass="18575">MSLYFSEAIIKNYYTDYDCSSQIQQIEYFILHHEDDLFFMFFYFIIKRRKQIYLKIKIHLNLVCLFNSIYQLNKKQLQQLRENKLNICIKYIQKVPFMKKKIKIMNNKIHVVLHQAFLLLIIFLQLKFKSKVLKFSPFCREQPSKKTKLFE</sequence>